<reference evidence="2" key="1">
    <citation type="submission" date="2022-02" db="EMBL/GenBank/DDBJ databases">
        <title>Fredinandcohnia quinoae sp. nov. isolated from Chenopodium quinoa seeds.</title>
        <authorList>
            <person name="Saati-Santamaria Z."/>
            <person name="Flores-Felix J.D."/>
            <person name="Igual J.M."/>
            <person name="Velazquez E."/>
            <person name="Garcia-Fraile P."/>
            <person name="Martinez-Molina E."/>
        </authorList>
    </citation>
    <scope>NUCLEOTIDE SEQUENCE</scope>
    <source>
        <strain evidence="2">SECRCQ15</strain>
    </source>
</reference>
<name>A0AAW5E7A5_9BACI</name>
<keyword evidence="1" id="KW-1133">Transmembrane helix</keyword>
<keyword evidence="3" id="KW-1185">Reference proteome</keyword>
<dbReference type="AlphaFoldDB" id="A0AAW5E7A5"/>
<proteinExistence type="predicted"/>
<dbReference type="RefSeq" id="WP_240257295.1">
    <property type="nucleotide sequence ID" value="NZ_JAKTTI010000040.1"/>
</dbReference>
<dbReference type="Proteomes" id="UP001431131">
    <property type="component" value="Unassembled WGS sequence"/>
</dbReference>
<feature type="transmembrane region" description="Helical" evidence="1">
    <location>
        <begin position="5"/>
        <end position="24"/>
    </location>
</feature>
<evidence type="ECO:0000313" key="3">
    <source>
        <dbReference type="Proteomes" id="UP001431131"/>
    </source>
</evidence>
<accession>A0AAW5E7A5</accession>
<evidence type="ECO:0000256" key="1">
    <source>
        <dbReference type="SAM" id="Phobius"/>
    </source>
</evidence>
<feature type="transmembrane region" description="Helical" evidence="1">
    <location>
        <begin position="30"/>
        <end position="51"/>
    </location>
</feature>
<keyword evidence="1" id="KW-0472">Membrane</keyword>
<dbReference type="EMBL" id="JAKTTI010000040">
    <property type="protein sequence ID" value="MCH1627374.1"/>
    <property type="molecule type" value="Genomic_DNA"/>
</dbReference>
<organism evidence="2 3">
    <name type="scientific">Fredinandcohnia quinoae</name>
    <dbReference type="NCBI Taxonomy" id="2918902"/>
    <lineage>
        <taxon>Bacteria</taxon>
        <taxon>Bacillati</taxon>
        <taxon>Bacillota</taxon>
        <taxon>Bacilli</taxon>
        <taxon>Bacillales</taxon>
        <taxon>Bacillaceae</taxon>
        <taxon>Fredinandcohnia</taxon>
    </lineage>
</organism>
<comment type="caution">
    <text evidence="2">The sequence shown here is derived from an EMBL/GenBank/DDBJ whole genome shotgun (WGS) entry which is preliminary data.</text>
</comment>
<protein>
    <submittedName>
        <fullName evidence="2">Uncharacterized protein</fullName>
    </submittedName>
</protein>
<sequence length="52" mass="5973">MNIFIFIVVFAVFIYTVGFSISLWKDMNKIGSIMVFILALVVIIVPFFTIIK</sequence>
<gene>
    <name evidence="2" type="ORF">MJG50_18725</name>
</gene>
<evidence type="ECO:0000313" key="2">
    <source>
        <dbReference type="EMBL" id="MCH1627374.1"/>
    </source>
</evidence>
<keyword evidence="1" id="KW-0812">Transmembrane</keyword>